<protein>
    <submittedName>
        <fullName evidence="1">Uncharacterized protein</fullName>
    </submittedName>
</protein>
<organism evidence="1 2">
    <name type="scientific">Escherichia coli</name>
    <dbReference type="NCBI Taxonomy" id="562"/>
    <lineage>
        <taxon>Bacteria</taxon>
        <taxon>Pseudomonadati</taxon>
        <taxon>Pseudomonadota</taxon>
        <taxon>Gammaproteobacteria</taxon>
        <taxon>Enterobacterales</taxon>
        <taxon>Enterobacteriaceae</taxon>
        <taxon>Escherichia</taxon>
    </lineage>
</organism>
<dbReference type="EMBL" id="AP023197">
    <property type="protein sequence ID" value="BCG37401.1"/>
    <property type="molecule type" value="Genomic_DNA"/>
</dbReference>
<dbReference type="AlphaFoldDB" id="A0ABC8DZV1"/>
<accession>A0ABC8DZV1</accession>
<evidence type="ECO:0000313" key="2">
    <source>
        <dbReference type="Proteomes" id="UP000509260"/>
    </source>
</evidence>
<sequence>MYDFLKLCNKNQMYNFSIIPKLNKTLKLTFQYNELHLVTCLTLDLRFVMARLKSDVIH</sequence>
<reference evidence="1 2" key="1">
    <citation type="submission" date="2020-06" db="EMBL/GenBank/DDBJ databases">
        <title>Whole-genome sequencing of blaNDM-5 positive Escherichia coli isolated from a Japanese patient with no history of travel abroad.</title>
        <authorList>
            <person name="Ito Y."/>
            <person name="Aoki K."/>
            <person name="Nakayama N."/>
            <person name="Ohtsuka M."/>
            <person name="Ota M."/>
            <person name="Kaneko N."/>
            <person name="Yoshida M."/>
            <person name="Ishii Y."/>
            <person name="Tateda K."/>
            <person name="Matsuse H."/>
        </authorList>
    </citation>
    <scope>NUCLEOTIDE SEQUENCE [LARGE SCALE GENOMIC DNA]</scope>
    <source>
        <strain evidence="1 2">TUM18780</strain>
    </source>
</reference>
<gene>
    <name evidence="1" type="ORF">TUM18780_25630</name>
</gene>
<evidence type="ECO:0000313" key="1">
    <source>
        <dbReference type="EMBL" id="BCG37401.1"/>
    </source>
</evidence>
<dbReference type="Proteomes" id="UP000509260">
    <property type="component" value="Chromosome"/>
</dbReference>
<proteinExistence type="predicted"/>
<name>A0ABC8DZV1_ECOLX</name>